<feature type="domain" description="MAM" evidence="3">
    <location>
        <begin position="250"/>
        <end position="336"/>
    </location>
</feature>
<dbReference type="EMBL" id="ABJB010579200">
    <property type="status" value="NOT_ANNOTATED_CDS"/>
    <property type="molecule type" value="Genomic_DNA"/>
</dbReference>
<dbReference type="PROSITE" id="PS50060">
    <property type="entry name" value="MAM_2"/>
    <property type="match status" value="4"/>
</dbReference>
<dbReference type="InterPro" id="IPR000998">
    <property type="entry name" value="MAM_dom"/>
</dbReference>
<comment type="caution">
    <text evidence="2">Lacks conserved residue(s) required for the propagation of feature annotation.</text>
</comment>
<organism>
    <name type="scientific">Ixodes scapularis</name>
    <name type="common">Black-legged tick</name>
    <name type="synonym">Deer tick</name>
    <dbReference type="NCBI Taxonomy" id="6945"/>
    <lineage>
        <taxon>Eukaryota</taxon>
        <taxon>Metazoa</taxon>
        <taxon>Ecdysozoa</taxon>
        <taxon>Arthropoda</taxon>
        <taxon>Chelicerata</taxon>
        <taxon>Arachnida</taxon>
        <taxon>Acari</taxon>
        <taxon>Parasitiformes</taxon>
        <taxon>Ixodida</taxon>
        <taxon>Ixodoidea</taxon>
        <taxon>Ixodidae</taxon>
        <taxon>Ixodinae</taxon>
        <taxon>Ixodes</taxon>
    </lineage>
</organism>
<dbReference type="Gene3D" id="2.60.120.200">
    <property type="match status" value="3"/>
</dbReference>
<dbReference type="InterPro" id="IPR002172">
    <property type="entry name" value="LDrepeatLR_classA_rpt"/>
</dbReference>
<dbReference type="SUPFAM" id="SSF57424">
    <property type="entry name" value="LDL receptor-like module"/>
    <property type="match status" value="3"/>
</dbReference>
<dbReference type="VEuPathDB" id="VectorBase:ISCI008505"/>
<reference evidence="5" key="2">
    <citation type="submission" date="2020-05" db="UniProtKB">
        <authorList>
            <consortium name="EnsemblMetazoa"/>
        </authorList>
    </citation>
    <scope>IDENTIFICATION</scope>
    <source>
        <strain evidence="5">wikel</strain>
    </source>
</reference>
<dbReference type="InterPro" id="IPR013320">
    <property type="entry name" value="ConA-like_dom_sf"/>
</dbReference>
<dbReference type="PRINTS" id="PR00261">
    <property type="entry name" value="LDLRECEPTOR"/>
</dbReference>
<accession>B7PY45</accession>
<dbReference type="HOGENOM" id="CLU_434326_0_0_1"/>
<evidence type="ECO:0000313" key="5">
    <source>
        <dbReference type="EnsemblMetazoa" id="ISCW008505-PA"/>
    </source>
</evidence>
<evidence type="ECO:0000259" key="3">
    <source>
        <dbReference type="PROSITE" id="PS50060"/>
    </source>
</evidence>
<dbReference type="Pfam" id="PF00057">
    <property type="entry name" value="Ldl_recept_a"/>
    <property type="match status" value="2"/>
</dbReference>
<dbReference type="EnsemblMetazoa" id="ISCW008505-RA">
    <property type="protein sequence ID" value="ISCW008505-PA"/>
    <property type="gene ID" value="ISCW008505"/>
</dbReference>
<feature type="disulfide bond" evidence="2">
    <location>
        <begin position="234"/>
        <end position="249"/>
    </location>
</feature>
<evidence type="ECO:0000256" key="2">
    <source>
        <dbReference type="PROSITE-ProRule" id="PRU00124"/>
    </source>
</evidence>
<keyword evidence="1 2" id="KW-1015">Disulfide bond</keyword>
<dbReference type="InParanoid" id="B7PY45"/>
<feature type="domain" description="MAM" evidence="3">
    <location>
        <begin position="385"/>
        <end position="433"/>
    </location>
</feature>
<dbReference type="InterPro" id="IPR051560">
    <property type="entry name" value="MAM_domain-containing"/>
</dbReference>
<keyword evidence="4" id="KW-0675">Receptor</keyword>
<dbReference type="VEuPathDB" id="VectorBase:ISCW008505"/>
<name>B7PY45_IXOSC</name>
<feature type="domain" description="MAM" evidence="3">
    <location>
        <begin position="487"/>
        <end position="630"/>
    </location>
</feature>
<dbReference type="InterPro" id="IPR036055">
    <property type="entry name" value="LDL_receptor-like_sf"/>
</dbReference>
<dbReference type="CDD" id="cd00112">
    <property type="entry name" value="LDLa"/>
    <property type="match status" value="3"/>
</dbReference>
<evidence type="ECO:0000256" key="1">
    <source>
        <dbReference type="ARBA" id="ARBA00023157"/>
    </source>
</evidence>
<protein>
    <submittedName>
        <fullName evidence="4 5">Low-density lipoprotein receptor, putative</fullName>
    </submittedName>
</protein>
<feature type="disulfide bond" evidence="2">
    <location>
        <begin position="471"/>
        <end position="486"/>
    </location>
</feature>
<keyword evidence="4" id="KW-0449">Lipoprotein</keyword>
<dbReference type="Gene3D" id="4.10.400.10">
    <property type="entry name" value="Low-density Lipoprotein Receptor"/>
    <property type="match status" value="3"/>
</dbReference>
<proteinExistence type="predicted"/>
<dbReference type="SMART" id="SM00192">
    <property type="entry name" value="LDLa"/>
    <property type="match status" value="3"/>
</dbReference>
<dbReference type="EMBL" id="ABJB010469040">
    <property type="status" value="NOT_ANNOTATED_CDS"/>
    <property type="molecule type" value="Genomic_DNA"/>
</dbReference>
<dbReference type="AlphaFoldDB" id="B7PY45"/>
<feature type="disulfide bond" evidence="2">
    <location>
        <begin position="346"/>
        <end position="358"/>
    </location>
</feature>
<dbReference type="GO" id="GO:0005886">
    <property type="term" value="C:plasma membrane"/>
    <property type="evidence" value="ECO:0000318"/>
    <property type="project" value="GO_Central"/>
</dbReference>
<dbReference type="SUPFAM" id="SSF49899">
    <property type="entry name" value="Concanavalin A-like lectins/glucanases"/>
    <property type="match status" value="3"/>
</dbReference>
<dbReference type="PROSITE" id="PS50068">
    <property type="entry name" value="LDLRA_2"/>
    <property type="match status" value="3"/>
</dbReference>
<dbReference type="Proteomes" id="UP000001555">
    <property type="component" value="Unassembled WGS sequence"/>
</dbReference>
<dbReference type="EMBL" id="ABJB011103115">
    <property type="status" value="NOT_ANNOTATED_CDS"/>
    <property type="molecule type" value="Genomic_DNA"/>
</dbReference>
<feature type="disulfide bond" evidence="2">
    <location>
        <begin position="353"/>
        <end position="371"/>
    </location>
</feature>
<dbReference type="Pfam" id="PF00629">
    <property type="entry name" value="MAM"/>
    <property type="match status" value="3"/>
</dbReference>
<evidence type="ECO:0000313" key="6">
    <source>
        <dbReference type="Proteomes" id="UP000001555"/>
    </source>
</evidence>
<dbReference type="PANTHER" id="PTHR23282">
    <property type="entry name" value="APICAL ENDOSOMAL GLYCOPROTEIN PRECURSOR"/>
    <property type="match status" value="1"/>
</dbReference>
<feature type="disulfide bond" evidence="2">
    <location>
        <begin position="365"/>
        <end position="380"/>
    </location>
</feature>
<keyword evidence="6" id="KW-1185">Reference proteome</keyword>
<sequence>MIMGGSVHTASRVSLESRRPTTASCLTFWWKGFGEASDLNVYKYTAETVLRDPIASVRTRQSSWWNVRSVTVSSRNNWMPVFEAVSAESVRQQSGIMLDDIEITTGACLPDSYYLLFKSTGDRADSALLMLRDQRYRCATLWYFLSKSDTGCRIRIGTEQRTNATKLWTRVQFGLKQGPIPVGIHVNCGRDKEAFAAIDDLMVDEKECWQLAQSTEVFNCGDAEKRSVPVDRVCNFVWDCPNGADEQNCGTCDFATDTCGWNVESGLNKGKQSWVRKRAGELEESPPVDWTGSSKGYYLLNHAGQLLQGHRGEAIAVAPTIRNTNYMCVLQFWYNYASERRQRTECSKGEFSCGNGVCIDERDVCNYVDNCGDGSDERNCADHNLGCNFDTSFCDWVPLVPRGDFRGFWQRALPVLYPNSGPTRDHTTGLPEGTLPAAPPAPVTTSAPVCPEGTFSCGGGTEECIPQSQVCDFKRQCSDGSDEAQCGACDFSQDMCGLTSRDPNSKYLWNRISTQDVAKGPNKELPIKDRNNNPQGFYVAYTNTNKDVPYRRNDLLTPILGRIAHSCIVSFYSFMKPKWVMTLRFGVEENDTSLMIPGLHKTFAEVEGHNTWTRSAVKVGNWNPGYRVRF</sequence>
<dbReference type="EMBL" id="ABJB010445542">
    <property type="status" value="NOT_ANNOTATED_CDS"/>
    <property type="molecule type" value="Genomic_DNA"/>
</dbReference>
<gene>
    <name evidence="4" type="ORF">IscW_ISCW008505</name>
</gene>
<dbReference type="PANTHER" id="PTHR23282:SF137">
    <property type="entry name" value="MAM DOMAIN-CONTAINING GLYCOSYLPHOSPHATIDYLINOSITOL ANCHOR PROTEIN 2"/>
    <property type="match status" value="1"/>
</dbReference>
<dbReference type="PaxDb" id="6945-B7PY45"/>
<evidence type="ECO:0000313" key="4">
    <source>
        <dbReference type="EMBL" id="EEC11517.1"/>
    </source>
</evidence>
<feature type="domain" description="MAM" evidence="3">
    <location>
        <begin position="25"/>
        <end position="110"/>
    </location>
</feature>
<reference evidence="4 6" key="1">
    <citation type="submission" date="2008-03" db="EMBL/GenBank/DDBJ databases">
        <title>Annotation of Ixodes scapularis.</title>
        <authorList>
            <consortium name="Ixodes scapularis Genome Project Consortium"/>
            <person name="Caler E."/>
            <person name="Hannick L.I."/>
            <person name="Bidwell S."/>
            <person name="Joardar V."/>
            <person name="Thiagarajan M."/>
            <person name="Amedeo P."/>
            <person name="Galinsky K.J."/>
            <person name="Schobel S."/>
            <person name="Inman J."/>
            <person name="Hostetler J."/>
            <person name="Miller J."/>
            <person name="Hammond M."/>
            <person name="Megy K."/>
            <person name="Lawson D."/>
            <person name="Kodira C."/>
            <person name="Sutton G."/>
            <person name="Meyer J."/>
            <person name="Hill C.A."/>
            <person name="Birren B."/>
            <person name="Nene V."/>
            <person name="Collins F."/>
            <person name="Alarcon-Chaidez F."/>
            <person name="Wikel S."/>
            <person name="Strausberg R."/>
        </authorList>
    </citation>
    <scope>NUCLEOTIDE SEQUENCE [LARGE SCALE GENOMIC DNA]</scope>
    <source>
        <strain evidence="6">Wikel</strain>
        <strain evidence="4">Wikel colony</strain>
    </source>
</reference>
<dbReference type="EMBL" id="DS817992">
    <property type="protein sequence ID" value="EEC11517.1"/>
    <property type="molecule type" value="Genomic_DNA"/>
</dbReference>
<dbReference type="PROSITE" id="PS01209">
    <property type="entry name" value="LDLRA_1"/>
    <property type="match status" value="1"/>
</dbReference>
<dbReference type="InterPro" id="IPR023415">
    <property type="entry name" value="LDLR_class-A_CS"/>
</dbReference>